<dbReference type="PANTHER" id="PTHR11360">
    <property type="entry name" value="MONOCARBOXYLATE TRANSPORTER"/>
    <property type="match status" value="1"/>
</dbReference>
<evidence type="ECO:0000256" key="1">
    <source>
        <dbReference type="ARBA" id="ARBA00004141"/>
    </source>
</evidence>
<feature type="transmembrane region" description="Helical" evidence="3">
    <location>
        <begin position="290"/>
        <end position="311"/>
    </location>
</feature>
<feature type="transmembrane region" description="Helical" evidence="3">
    <location>
        <begin position="85"/>
        <end position="108"/>
    </location>
</feature>
<comment type="similarity">
    <text evidence="2">Belongs to the major facilitator superfamily. Monocarboxylate porter (TC 2.A.1.13) family.</text>
</comment>
<feature type="transmembrane region" description="Helical" evidence="3">
    <location>
        <begin position="210"/>
        <end position="229"/>
    </location>
</feature>
<dbReference type="InterPro" id="IPR050327">
    <property type="entry name" value="Proton-linked_MCT"/>
</dbReference>
<dbReference type="EMBL" id="MU003775">
    <property type="protein sequence ID" value="KAF2723672.1"/>
    <property type="molecule type" value="Genomic_DNA"/>
</dbReference>
<feature type="transmembrane region" description="Helical" evidence="3">
    <location>
        <begin position="49"/>
        <end position="73"/>
    </location>
</feature>
<dbReference type="OrthoDB" id="2213137at2759"/>
<accession>A0A9P4UPP5</accession>
<evidence type="ECO:0000256" key="2">
    <source>
        <dbReference type="ARBA" id="ARBA00006727"/>
    </source>
</evidence>
<feature type="transmembrane region" description="Helical" evidence="3">
    <location>
        <begin position="249"/>
        <end position="270"/>
    </location>
</feature>
<dbReference type="GO" id="GO:0022857">
    <property type="term" value="F:transmembrane transporter activity"/>
    <property type="evidence" value="ECO:0007669"/>
    <property type="project" value="InterPro"/>
</dbReference>
<feature type="transmembrane region" description="Helical" evidence="3">
    <location>
        <begin position="120"/>
        <end position="138"/>
    </location>
</feature>
<gene>
    <name evidence="4" type="ORF">K431DRAFT_282771</name>
</gene>
<sequence>MAQASVELNELGAGTPNGVAQQQYVQENSEVQIPGPGFSLPPVDGGKKAWLFLAACWVVEAMVFGFGFSFGIFQEYYSNHKPFAGTGNVAIIGTTTMGTLYVGTPFVLALCRLYTRSARWFTLVGLLIASLSMALSSLCSSVPQLVATQGIIFGIGGCFAYCPCVMYIDEWFAQRKGMAYGIVWSASGFGGVILPLLLQTLLNHLGFKTATRVWAIVLFAVSAPLSFFIRPRLPYSGNTRTRLLNMRYFTSRLFILHSVANIIQAAGYFLPGIYLPTYARTAFGASNSLSTLTIILLNMAGTFGCIIMGTLTDKIQVTTCVIISATGAASSVLLFWGLSASLPVLYLFCVFYGMFAGCWTTVWPGIMKEISRRGESEGYGYVDPIMVFGLLCMERGVGNIISGPLSDVLLKGMPWLGQAVAGYGSGYGVMIVFTGLTGLASGLTFLWKQLHLL</sequence>
<keyword evidence="3" id="KW-0812">Transmembrane</keyword>
<organism evidence="4 5">
    <name type="scientific">Polychaeton citri CBS 116435</name>
    <dbReference type="NCBI Taxonomy" id="1314669"/>
    <lineage>
        <taxon>Eukaryota</taxon>
        <taxon>Fungi</taxon>
        <taxon>Dikarya</taxon>
        <taxon>Ascomycota</taxon>
        <taxon>Pezizomycotina</taxon>
        <taxon>Dothideomycetes</taxon>
        <taxon>Dothideomycetidae</taxon>
        <taxon>Capnodiales</taxon>
        <taxon>Capnodiaceae</taxon>
        <taxon>Polychaeton</taxon>
    </lineage>
</organism>
<comment type="caution">
    <text evidence="4">The sequence shown here is derived from an EMBL/GenBank/DDBJ whole genome shotgun (WGS) entry which is preliminary data.</text>
</comment>
<comment type="subcellular location">
    <subcellularLocation>
        <location evidence="1">Membrane</location>
        <topology evidence="1">Multi-pass membrane protein</topology>
    </subcellularLocation>
</comment>
<feature type="transmembrane region" description="Helical" evidence="3">
    <location>
        <begin position="150"/>
        <end position="168"/>
    </location>
</feature>
<feature type="transmembrane region" description="Helical" evidence="3">
    <location>
        <begin position="318"/>
        <end position="338"/>
    </location>
</feature>
<keyword evidence="5" id="KW-1185">Reference proteome</keyword>
<dbReference type="GO" id="GO:0016020">
    <property type="term" value="C:membrane"/>
    <property type="evidence" value="ECO:0007669"/>
    <property type="project" value="UniProtKB-SubCell"/>
</dbReference>
<evidence type="ECO:0000313" key="5">
    <source>
        <dbReference type="Proteomes" id="UP000799441"/>
    </source>
</evidence>
<dbReference type="InterPro" id="IPR036259">
    <property type="entry name" value="MFS_trans_sf"/>
</dbReference>
<dbReference type="InterPro" id="IPR011701">
    <property type="entry name" value="MFS"/>
</dbReference>
<evidence type="ECO:0000256" key="3">
    <source>
        <dbReference type="SAM" id="Phobius"/>
    </source>
</evidence>
<keyword evidence="3" id="KW-0472">Membrane</keyword>
<protein>
    <submittedName>
        <fullName evidence="4">MFS general substrate transporter</fullName>
    </submittedName>
</protein>
<keyword evidence="3" id="KW-1133">Transmembrane helix</keyword>
<feature type="transmembrane region" description="Helical" evidence="3">
    <location>
        <begin position="421"/>
        <end position="447"/>
    </location>
</feature>
<dbReference type="Pfam" id="PF07690">
    <property type="entry name" value="MFS_1"/>
    <property type="match status" value="1"/>
</dbReference>
<reference evidence="4" key="1">
    <citation type="journal article" date="2020" name="Stud. Mycol.">
        <title>101 Dothideomycetes genomes: a test case for predicting lifestyles and emergence of pathogens.</title>
        <authorList>
            <person name="Haridas S."/>
            <person name="Albert R."/>
            <person name="Binder M."/>
            <person name="Bloem J."/>
            <person name="Labutti K."/>
            <person name="Salamov A."/>
            <person name="Andreopoulos B."/>
            <person name="Baker S."/>
            <person name="Barry K."/>
            <person name="Bills G."/>
            <person name="Bluhm B."/>
            <person name="Cannon C."/>
            <person name="Castanera R."/>
            <person name="Culley D."/>
            <person name="Daum C."/>
            <person name="Ezra D."/>
            <person name="Gonzalez J."/>
            <person name="Henrissat B."/>
            <person name="Kuo A."/>
            <person name="Liang C."/>
            <person name="Lipzen A."/>
            <person name="Lutzoni F."/>
            <person name="Magnuson J."/>
            <person name="Mondo S."/>
            <person name="Nolan M."/>
            <person name="Ohm R."/>
            <person name="Pangilinan J."/>
            <person name="Park H.-J."/>
            <person name="Ramirez L."/>
            <person name="Alfaro M."/>
            <person name="Sun H."/>
            <person name="Tritt A."/>
            <person name="Yoshinaga Y."/>
            <person name="Zwiers L.-H."/>
            <person name="Turgeon B."/>
            <person name="Goodwin S."/>
            <person name="Spatafora J."/>
            <person name="Crous P."/>
            <person name="Grigoriev I."/>
        </authorList>
    </citation>
    <scope>NUCLEOTIDE SEQUENCE</scope>
    <source>
        <strain evidence="4">CBS 116435</strain>
    </source>
</reference>
<dbReference type="AlphaFoldDB" id="A0A9P4UPP5"/>
<evidence type="ECO:0000313" key="4">
    <source>
        <dbReference type="EMBL" id="KAF2723672.1"/>
    </source>
</evidence>
<dbReference type="SUPFAM" id="SSF103473">
    <property type="entry name" value="MFS general substrate transporter"/>
    <property type="match status" value="1"/>
</dbReference>
<dbReference type="Proteomes" id="UP000799441">
    <property type="component" value="Unassembled WGS sequence"/>
</dbReference>
<dbReference type="Gene3D" id="1.20.1250.20">
    <property type="entry name" value="MFS general substrate transporter like domains"/>
    <property type="match status" value="2"/>
</dbReference>
<dbReference type="PANTHER" id="PTHR11360:SF287">
    <property type="entry name" value="MFS MONOCARBOXYLATE TRANSPORTER"/>
    <property type="match status" value="1"/>
</dbReference>
<feature type="transmembrane region" description="Helical" evidence="3">
    <location>
        <begin position="180"/>
        <end position="198"/>
    </location>
</feature>
<proteinExistence type="inferred from homology"/>
<feature type="transmembrane region" description="Helical" evidence="3">
    <location>
        <begin position="344"/>
        <end position="366"/>
    </location>
</feature>
<name>A0A9P4UPP5_9PEZI</name>